<feature type="region of interest" description="Disordered" evidence="2">
    <location>
        <begin position="503"/>
        <end position="569"/>
    </location>
</feature>
<feature type="region of interest" description="Disordered" evidence="2">
    <location>
        <begin position="203"/>
        <end position="251"/>
    </location>
</feature>
<dbReference type="InterPro" id="IPR014840">
    <property type="entry name" value="HRD"/>
</dbReference>
<evidence type="ECO:0000256" key="1">
    <source>
        <dbReference type="ARBA" id="ARBA00022553"/>
    </source>
</evidence>
<sequence>MFDKTVVLEIDLLKNENRNEFSYIDLVQSELGINIGLDVPTGNEDSRLIELAKSFERKYGNMVTVTNKGKRRRLRVDDFIDLGEGYDSQDSFIDDSEAVELIVAPTLRTRHGGFFVNEGFLESVEDRSMDIEPPPSAPKVKIDLSPPSPKRPKLKKDKSKQLLERAVKQLAAPAAAVSTGSKTTKNGLNSLDAVFDSVLSASTQNEVNKSPSTTSSNSKATSNNRTISSKPPTPARHHHHQNPPPLPPLSEDLRSEVQKILAFKQSSTQALPKLLFPPQFDNELLRFDELMIKKNLSKMTKSAVYAHIANQLCMKSKTLVGRLRKLKELKDDSLLEPMLIALKDAVSKIMPDILSAYNRDLTNYQERLNTWENERLTNPEAKRPGAPKKIFRWNSDCRSLLERIVAFRMEATFSAMGKCLDEDQMKRFLHTLIPLWPDNWISVAALWRAGSSTYQGMLNKLMPGAFPTVTSSTPNTSKTVAPVFSKAIGAVNTFAFPNRATTATVSPASGNRSSVTSKPSTSVAAATPLRTTQSALTPLPATSGASNTRYISPSTPQQTFAPHVSSSAAGTGGKETGVYMVQFATSSPPVSAAATIKKDTPKAAIVAPLIDLTEVQQDSPPQLQTLPSTAITSSVPSSNFSQPGIASKAVSPVLTSRRVTCASQSPTPVVPAAPPAVRASVPSVTVSMGQLLGRAPINVSQQQQQQASMTLQAVSNIISAFQQQILQKQRLAAHENVRYTTTAAPILMNRYHQPQHPAAQATTRVVSGAPAQAWNVAVSSVSYVSTASIPSVYSAPIVQSSLVSRPPQPQQLRQQQMRAASAGYNKLTEPHISWSHQYDLAQGVDVIFLSSLGLGCGISGIKLNCDAV</sequence>
<dbReference type="KEGG" id="egl:EGR_02631"/>
<evidence type="ECO:0000256" key="2">
    <source>
        <dbReference type="SAM" id="MobiDB-lite"/>
    </source>
</evidence>
<reference evidence="5 6" key="1">
    <citation type="journal article" date="2013" name="Nat. Genet.">
        <title>The genome of the hydatid tapeworm Echinococcus granulosus.</title>
        <authorList>
            <person name="Zheng H."/>
            <person name="Zhang W."/>
            <person name="Zhang L."/>
            <person name="Zhang Z."/>
            <person name="Li J."/>
            <person name="Lu G."/>
            <person name="Zhu Y."/>
            <person name="Wang Y."/>
            <person name="Huang Y."/>
            <person name="Liu J."/>
            <person name="Kang H."/>
            <person name="Chen J."/>
            <person name="Wang L."/>
            <person name="Chen A."/>
            <person name="Yu S."/>
            <person name="Gao Z."/>
            <person name="Jin L."/>
            <person name="Gu W."/>
            <person name="Wang Z."/>
            <person name="Zhao L."/>
            <person name="Shi B."/>
            <person name="Wen H."/>
            <person name="Lin R."/>
            <person name="Jones M.K."/>
            <person name="Brejova B."/>
            <person name="Vinar T."/>
            <person name="Zhao G."/>
            <person name="McManus D.P."/>
            <person name="Chen Z."/>
            <person name="Zhou Y."/>
            <person name="Wang S."/>
        </authorList>
    </citation>
    <scope>NUCLEOTIDE SEQUENCE [LARGE SCALE GENOMIC DNA]</scope>
</reference>
<organism evidence="5 6">
    <name type="scientific">Echinococcus granulosus</name>
    <name type="common">Hydatid tapeworm</name>
    <dbReference type="NCBI Taxonomy" id="6210"/>
    <lineage>
        <taxon>Eukaryota</taxon>
        <taxon>Metazoa</taxon>
        <taxon>Spiralia</taxon>
        <taxon>Lophotrochozoa</taxon>
        <taxon>Platyhelminthes</taxon>
        <taxon>Cestoda</taxon>
        <taxon>Eucestoda</taxon>
        <taxon>Cyclophyllidea</taxon>
        <taxon>Taeniidae</taxon>
        <taxon>Echinococcus</taxon>
        <taxon>Echinococcus granulosus group</taxon>
    </lineage>
</organism>
<dbReference type="InterPro" id="IPR026947">
    <property type="entry name" value="UBN_middle_dom"/>
</dbReference>
<dbReference type="GO" id="GO:0006325">
    <property type="term" value="P:chromatin organization"/>
    <property type="evidence" value="ECO:0007669"/>
    <property type="project" value="TreeGrafter"/>
</dbReference>
<evidence type="ECO:0000313" key="5">
    <source>
        <dbReference type="EMBL" id="EUB62499.1"/>
    </source>
</evidence>
<feature type="region of interest" description="Disordered" evidence="2">
    <location>
        <begin position="128"/>
        <end position="159"/>
    </location>
</feature>
<dbReference type="RefSeq" id="XP_024353695.1">
    <property type="nucleotide sequence ID" value="XM_024491880.1"/>
</dbReference>
<name>W6V7Q5_ECHGR</name>
<feature type="domain" description="Hpc2-related" evidence="3">
    <location>
        <begin position="72"/>
        <end position="122"/>
    </location>
</feature>
<feature type="domain" description="Ubinuclein middle" evidence="4">
    <location>
        <begin position="248"/>
        <end position="447"/>
    </location>
</feature>
<dbReference type="STRING" id="6210.W6V7Q5"/>
<comment type="caution">
    <text evidence="5">The sequence shown here is derived from an EMBL/GenBank/DDBJ whole genome shotgun (WGS) entry which is preliminary data.</text>
</comment>
<dbReference type="EMBL" id="APAU02000012">
    <property type="protein sequence ID" value="EUB62499.1"/>
    <property type="molecule type" value="Genomic_DNA"/>
</dbReference>
<feature type="compositionally biased region" description="Low complexity" evidence="2">
    <location>
        <begin position="208"/>
        <end position="226"/>
    </location>
</feature>
<protein>
    <submittedName>
        <fullName evidence="5">Ubinuclein-2</fullName>
    </submittedName>
</protein>
<dbReference type="Pfam" id="PF08729">
    <property type="entry name" value="HUN"/>
    <property type="match status" value="1"/>
</dbReference>
<dbReference type="Pfam" id="PF14075">
    <property type="entry name" value="UBN_AB"/>
    <property type="match status" value="1"/>
</dbReference>
<dbReference type="GeneID" id="36338346"/>
<proteinExistence type="predicted"/>
<dbReference type="CTD" id="36338346"/>
<dbReference type="AlphaFoldDB" id="W6V7Q5"/>
<accession>W6V7Q5</accession>
<dbReference type="PANTHER" id="PTHR21669">
    <property type="entry name" value="CAPZ-INTERACTING PROTEIN AND RELATED PROTEINS"/>
    <property type="match status" value="1"/>
</dbReference>
<dbReference type="GO" id="GO:0005634">
    <property type="term" value="C:nucleus"/>
    <property type="evidence" value="ECO:0007669"/>
    <property type="project" value="TreeGrafter"/>
</dbReference>
<dbReference type="OrthoDB" id="68076at2759"/>
<feature type="compositionally biased region" description="Polar residues" evidence="2">
    <location>
        <begin position="543"/>
        <end position="569"/>
    </location>
</feature>
<keyword evidence="6" id="KW-1185">Reference proteome</keyword>
<dbReference type="Proteomes" id="UP000019149">
    <property type="component" value="Unassembled WGS sequence"/>
</dbReference>
<evidence type="ECO:0000259" key="4">
    <source>
        <dbReference type="Pfam" id="PF14075"/>
    </source>
</evidence>
<dbReference type="OMA" id="IVAFRME"/>
<dbReference type="PANTHER" id="PTHR21669:SF28">
    <property type="entry name" value="YEMANUCLEIN"/>
    <property type="match status" value="1"/>
</dbReference>
<evidence type="ECO:0000259" key="3">
    <source>
        <dbReference type="Pfam" id="PF08729"/>
    </source>
</evidence>
<keyword evidence="1" id="KW-0597">Phosphoprotein</keyword>
<gene>
    <name evidence="5" type="ORF">EGR_02631</name>
</gene>
<evidence type="ECO:0000313" key="6">
    <source>
        <dbReference type="Proteomes" id="UP000019149"/>
    </source>
</evidence>
<feature type="compositionally biased region" description="Polar residues" evidence="2">
    <location>
        <begin position="503"/>
        <end position="536"/>
    </location>
</feature>